<evidence type="ECO:0000313" key="3">
    <source>
        <dbReference type="Proteomes" id="UP001152484"/>
    </source>
</evidence>
<protein>
    <submittedName>
        <fullName evidence="2">Uncharacterized protein</fullName>
    </submittedName>
</protein>
<gene>
    <name evidence="2" type="ORF">CEURO_LOCUS9748</name>
</gene>
<comment type="caution">
    <text evidence="2">The sequence shown here is derived from an EMBL/GenBank/DDBJ whole genome shotgun (WGS) entry which is preliminary data.</text>
</comment>
<proteinExistence type="predicted"/>
<dbReference type="AlphaFoldDB" id="A0A9P1E7P9"/>
<dbReference type="EMBL" id="CAMAPE010000019">
    <property type="protein sequence ID" value="CAH9086733.1"/>
    <property type="molecule type" value="Genomic_DNA"/>
</dbReference>
<accession>A0A9P1E7P9</accession>
<feature type="region of interest" description="Disordered" evidence="1">
    <location>
        <begin position="1"/>
        <end position="21"/>
    </location>
</feature>
<keyword evidence="3" id="KW-1185">Reference proteome</keyword>
<dbReference type="Proteomes" id="UP001152484">
    <property type="component" value="Unassembled WGS sequence"/>
</dbReference>
<evidence type="ECO:0000256" key="1">
    <source>
        <dbReference type="SAM" id="MobiDB-lite"/>
    </source>
</evidence>
<name>A0A9P1E7P9_CUSEU</name>
<reference evidence="2" key="1">
    <citation type="submission" date="2022-07" db="EMBL/GenBank/DDBJ databases">
        <authorList>
            <person name="Macas J."/>
            <person name="Novak P."/>
            <person name="Neumann P."/>
        </authorList>
    </citation>
    <scope>NUCLEOTIDE SEQUENCE</scope>
</reference>
<organism evidence="2 3">
    <name type="scientific">Cuscuta europaea</name>
    <name type="common">European dodder</name>
    <dbReference type="NCBI Taxonomy" id="41803"/>
    <lineage>
        <taxon>Eukaryota</taxon>
        <taxon>Viridiplantae</taxon>
        <taxon>Streptophyta</taxon>
        <taxon>Embryophyta</taxon>
        <taxon>Tracheophyta</taxon>
        <taxon>Spermatophyta</taxon>
        <taxon>Magnoliopsida</taxon>
        <taxon>eudicotyledons</taxon>
        <taxon>Gunneridae</taxon>
        <taxon>Pentapetalae</taxon>
        <taxon>asterids</taxon>
        <taxon>lamiids</taxon>
        <taxon>Solanales</taxon>
        <taxon>Convolvulaceae</taxon>
        <taxon>Cuscuteae</taxon>
        <taxon>Cuscuta</taxon>
        <taxon>Cuscuta subgen. Cuscuta</taxon>
    </lineage>
</organism>
<sequence>MPSSNGQGNSEHRLSPSSSTPHRIPSLGAFFFRVGLRLSVEGQILSLVGFDLQISDAGGGLVSRSGRTKTDLRDGRSSEEIGGHQCLPAVVAEICGHQCLPAVVASGGQNNCKKLPAVAASGGQNNCKKCPAVSGNVSGLVTGVGWKVPD</sequence>
<evidence type="ECO:0000313" key="2">
    <source>
        <dbReference type="EMBL" id="CAH9086733.1"/>
    </source>
</evidence>